<comment type="caution">
    <text evidence="2">The sequence shown here is derived from an EMBL/GenBank/DDBJ whole genome shotgun (WGS) entry which is preliminary data.</text>
</comment>
<proteinExistence type="predicted"/>
<evidence type="ECO:0000313" key="3">
    <source>
        <dbReference type="Proteomes" id="UP001200034"/>
    </source>
</evidence>
<name>A0AAD4K9V2_9MUSC</name>
<feature type="non-terminal residue" evidence="2">
    <location>
        <position position="1"/>
    </location>
</feature>
<gene>
    <name evidence="2" type="ORF">KR093_003765</name>
</gene>
<feature type="chain" id="PRO_5042092222" evidence="1">
    <location>
        <begin position="22"/>
        <end position="406"/>
    </location>
</feature>
<protein>
    <submittedName>
        <fullName evidence="2">Uncharacterized protein</fullName>
    </submittedName>
</protein>
<reference evidence="2" key="1">
    <citation type="journal article" date="2021" name="Mol. Ecol. Resour.">
        <title>Phylogenomic analyses of the genus Drosophila reveals genomic signals of climate adaptation.</title>
        <authorList>
            <person name="Li F."/>
            <person name="Rane R.V."/>
            <person name="Luria V."/>
            <person name="Xiong Z."/>
            <person name="Chen J."/>
            <person name="Li Z."/>
            <person name="Catullo R.A."/>
            <person name="Griffin P.C."/>
            <person name="Schiffer M."/>
            <person name="Pearce S."/>
            <person name="Lee S.F."/>
            <person name="McElroy K."/>
            <person name="Stocker A."/>
            <person name="Shirriffs J."/>
            <person name="Cockerell F."/>
            <person name="Coppin C."/>
            <person name="Sgro C.M."/>
            <person name="Karger A."/>
            <person name="Cain J.W."/>
            <person name="Weber J.A."/>
            <person name="Santpere G."/>
            <person name="Kirschner M.W."/>
            <person name="Hoffmann A.A."/>
            <person name="Oakeshott J.G."/>
            <person name="Zhang G."/>
        </authorList>
    </citation>
    <scope>NUCLEOTIDE SEQUENCE</scope>
    <source>
        <strain evidence="2">BGI-SZ-2011g</strain>
    </source>
</reference>
<keyword evidence="3" id="KW-1185">Reference proteome</keyword>
<keyword evidence="1" id="KW-0732">Signal</keyword>
<feature type="signal peptide" evidence="1">
    <location>
        <begin position="1"/>
        <end position="21"/>
    </location>
</feature>
<organism evidence="2 3">
    <name type="scientific">Drosophila rubida</name>
    <dbReference type="NCBI Taxonomy" id="30044"/>
    <lineage>
        <taxon>Eukaryota</taxon>
        <taxon>Metazoa</taxon>
        <taxon>Ecdysozoa</taxon>
        <taxon>Arthropoda</taxon>
        <taxon>Hexapoda</taxon>
        <taxon>Insecta</taxon>
        <taxon>Pterygota</taxon>
        <taxon>Neoptera</taxon>
        <taxon>Endopterygota</taxon>
        <taxon>Diptera</taxon>
        <taxon>Brachycera</taxon>
        <taxon>Muscomorpha</taxon>
        <taxon>Ephydroidea</taxon>
        <taxon>Drosophilidae</taxon>
        <taxon>Drosophila</taxon>
    </lineage>
</organism>
<sequence length="406" mass="45118">ASTMRTLLALILLTSTSGAWSLCKLNLQSPYPIVGKVFGSKTAILKRPLSEIELAYNETATFYCPLGLKIGGSNSGYGNQKTTKVNFQTAELTCGDDGVYLDQQRIIEQTTSGYISCNADSGSTLYESNVSLVGCDADEAMTLVIGNKLRLSEIKLLALCYDLSASRLHFVKFLAYPAKNLLLGATTADQVLGELQLSNVISGLDKYFSYVTKGQFESLRERQPHLGELYEAQLFDFDSLLQDQQQMKQLEKHKHLLNIVWLRALRRGNWKHWLEALRELNNESDDRFDVRIGVSGLATLPLAQRCNASRSLQLIDSDSGNTLHVPAYVWAHVLSLEPTGSASDEFVLVAHNSPFVNVVEMSSFCDDMCSEIPWLSKSLFGELHLVPKFGVVHCCRVDQVDKLTDF</sequence>
<evidence type="ECO:0000313" key="2">
    <source>
        <dbReference type="EMBL" id="KAH8386959.1"/>
    </source>
</evidence>
<dbReference type="AlphaFoldDB" id="A0AAD4K9V2"/>
<dbReference type="Proteomes" id="UP001200034">
    <property type="component" value="Unassembled WGS sequence"/>
</dbReference>
<feature type="non-terminal residue" evidence="2">
    <location>
        <position position="406"/>
    </location>
</feature>
<dbReference type="EMBL" id="JAJJHW010000095">
    <property type="protein sequence ID" value="KAH8386959.1"/>
    <property type="molecule type" value="Genomic_DNA"/>
</dbReference>
<accession>A0AAD4K9V2</accession>
<evidence type="ECO:0000256" key="1">
    <source>
        <dbReference type="SAM" id="SignalP"/>
    </source>
</evidence>